<feature type="transmembrane region" description="Helical" evidence="11">
    <location>
        <begin position="131"/>
        <end position="148"/>
    </location>
</feature>
<evidence type="ECO:0000259" key="14">
    <source>
        <dbReference type="Pfam" id="PF04039"/>
    </source>
</evidence>
<feature type="transmembrane region" description="Helical" evidence="11">
    <location>
        <begin position="463"/>
        <end position="484"/>
    </location>
</feature>
<dbReference type="GO" id="GO:0006811">
    <property type="term" value="P:monoatomic ion transport"/>
    <property type="evidence" value="ECO:0007669"/>
    <property type="project" value="UniProtKB-KW"/>
</dbReference>
<feature type="transmembrane region" description="Helical" evidence="11">
    <location>
        <begin position="267"/>
        <end position="288"/>
    </location>
</feature>
<dbReference type="GO" id="GO:0015297">
    <property type="term" value="F:antiporter activity"/>
    <property type="evidence" value="ECO:0007669"/>
    <property type="project" value="UniProtKB-KW"/>
</dbReference>
<feature type="transmembrane region" description="Helical" evidence="11">
    <location>
        <begin position="240"/>
        <end position="261"/>
    </location>
</feature>
<dbReference type="EMBL" id="VDFR01000018">
    <property type="protein sequence ID" value="TNC50276.1"/>
    <property type="molecule type" value="Genomic_DNA"/>
</dbReference>
<reference evidence="17 19" key="1">
    <citation type="submission" date="2019-05" db="EMBL/GenBank/DDBJ databases">
        <title>Mumia sp. nov., isolated from the intestinal contents of plateau pika (Ochotona curzoniae) in the Qinghai-Tibet plateau of China.</title>
        <authorList>
            <person name="Tian Z."/>
        </authorList>
    </citation>
    <scope>NUCLEOTIDE SEQUENCE [LARGE SCALE GENOMIC DNA]</scope>
    <source>
        <strain evidence="19">527</strain>
        <strain evidence="17">Z527</strain>
    </source>
</reference>
<evidence type="ECO:0000259" key="12">
    <source>
        <dbReference type="Pfam" id="PF00361"/>
    </source>
</evidence>
<dbReference type="Pfam" id="PF00361">
    <property type="entry name" value="Proton_antipo_M"/>
    <property type="match status" value="1"/>
</dbReference>
<feature type="domain" description="MrpA C-terminal/MbhE" evidence="16">
    <location>
        <begin position="695"/>
        <end position="764"/>
    </location>
</feature>
<feature type="transmembrane region" description="Helical" evidence="11">
    <location>
        <begin position="863"/>
        <end position="886"/>
    </location>
</feature>
<dbReference type="Pfam" id="PF20501">
    <property type="entry name" value="MbhE"/>
    <property type="match status" value="1"/>
</dbReference>
<organism evidence="17 19">
    <name type="scientific">Mumia zhuanghuii</name>
    <dbReference type="NCBI Taxonomy" id="2585211"/>
    <lineage>
        <taxon>Bacteria</taxon>
        <taxon>Bacillati</taxon>
        <taxon>Actinomycetota</taxon>
        <taxon>Actinomycetes</taxon>
        <taxon>Propionibacteriales</taxon>
        <taxon>Nocardioidaceae</taxon>
        <taxon>Mumia</taxon>
    </lineage>
</organism>
<evidence type="ECO:0000313" key="18">
    <source>
        <dbReference type="EMBL" id="TNC50276.1"/>
    </source>
</evidence>
<feature type="transmembrane region" description="Helical" evidence="11">
    <location>
        <begin position="602"/>
        <end position="621"/>
    </location>
</feature>
<feature type="transmembrane region" description="Helical" evidence="11">
    <location>
        <begin position="651"/>
        <end position="670"/>
    </location>
</feature>
<dbReference type="Pfam" id="PF04039">
    <property type="entry name" value="MnhB"/>
    <property type="match status" value="1"/>
</dbReference>
<dbReference type="InterPro" id="IPR001750">
    <property type="entry name" value="ND/Mrp_TM"/>
</dbReference>
<feature type="transmembrane region" description="Helical" evidence="11">
    <location>
        <begin position="690"/>
        <end position="710"/>
    </location>
</feature>
<dbReference type="InterPro" id="IPR001516">
    <property type="entry name" value="Proton_antipo_N"/>
</dbReference>
<evidence type="ECO:0000256" key="4">
    <source>
        <dbReference type="ARBA" id="ARBA00022475"/>
    </source>
</evidence>
<feature type="transmembrane region" description="Helical" evidence="11">
    <location>
        <begin position="803"/>
        <end position="825"/>
    </location>
</feature>
<evidence type="ECO:0000313" key="19">
    <source>
        <dbReference type="Proteomes" id="UP000306740"/>
    </source>
</evidence>
<feature type="transmembrane region" description="Helical" evidence="11">
    <location>
        <begin position="320"/>
        <end position="344"/>
    </location>
</feature>
<dbReference type="InterPro" id="IPR042106">
    <property type="entry name" value="Nuo/plastoQ_OxRdtase_6_NuoJ"/>
</dbReference>
<dbReference type="Pfam" id="PF00662">
    <property type="entry name" value="Proton_antipo_N"/>
    <property type="match status" value="1"/>
</dbReference>
<feature type="transmembrane region" description="Helical" evidence="11">
    <location>
        <begin position="160"/>
        <end position="183"/>
    </location>
</feature>
<dbReference type="Proteomes" id="UP000306740">
    <property type="component" value="Unassembled WGS sequence"/>
</dbReference>
<feature type="transmembrane region" description="Helical" evidence="11">
    <location>
        <begin position="750"/>
        <end position="768"/>
    </location>
</feature>
<evidence type="ECO:0000256" key="11">
    <source>
        <dbReference type="SAM" id="Phobius"/>
    </source>
</evidence>
<evidence type="ECO:0000256" key="8">
    <source>
        <dbReference type="ARBA" id="ARBA00023136"/>
    </source>
</evidence>
<feature type="transmembrane region" description="Helical" evidence="11">
    <location>
        <begin position="570"/>
        <end position="590"/>
    </location>
</feature>
<dbReference type="AlphaFoldDB" id="A0A5C4MQE1"/>
<evidence type="ECO:0000256" key="1">
    <source>
        <dbReference type="ARBA" id="ARBA00004651"/>
    </source>
</evidence>
<feature type="transmembrane region" description="Helical" evidence="11">
    <location>
        <begin position="107"/>
        <end position="125"/>
    </location>
</feature>
<evidence type="ECO:0000313" key="17">
    <source>
        <dbReference type="EMBL" id="TNC47550.1"/>
    </source>
</evidence>
<evidence type="ECO:0000256" key="9">
    <source>
        <dbReference type="RuleBase" id="RU000320"/>
    </source>
</evidence>
<comment type="subcellular location">
    <subcellularLocation>
        <location evidence="1">Cell membrane</location>
        <topology evidence="1">Multi-pass membrane protein</topology>
    </subcellularLocation>
    <subcellularLocation>
        <location evidence="9">Membrane</location>
        <topology evidence="9">Multi-pass membrane protein</topology>
    </subcellularLocation>
</comment>
<feature type="transmembrane region" description="Helical" evidence="11">
    <location>
        <begin position="408"/>
        <end position="432"/>
    </location>
</feature>
<name>A0A5C4MQE1_9ACTN</name>
<keyword evidence="5 9" id="KW-0812">Transmembrane</keyword>
<gene>
    <name evidence="18" type="ORF">FHE65_04205</name>
    <name evidence="17" type="ORF">FHE65_09555</name>
</gene>
<keyword evidence="8 11" id="KW-0472">Membrane</keyword>
<dbReference type="Pfam" id="PF13244">
    <property type="entry name" value="MbhD"/>
    <property type="match status" value="1"/>
</dbReference>
<dbReference type="EMBL" id="VDFR01000044">
    <property type="protein sequence ID" value="TNC47550.1"/>
    <property type="molecule type" value="Genomic_DNA"/>
</dbReference>
<feature type="transmembrane region" description="Helical" evidence="11">
    <location>
        <begin position="628"/>
        <end position="645"/>
    </location>
</feature>
<feature type="transmembrane region" description="Helical" evidence="11">
    <location>
        <begin position="831"/>
        <end position="851"/>
    </location>
</feature>
<dbReference type="RefSeq" id="WP_139105348.1">
    <property type="nucleotide sequence ID" value="NZ_VDFR01000018.1"/>
</dbReference>
<dbReference type="Gene3D" id="1.20.120.1200">
    <property type="entry name" value="NADH-ubiquinone/plastoquinone oxidoreductase chain 6, subunit NuoJ"/>
    <property type="match status" value="1"/>
</dbReference>
<evidence type="ECO:0000256" key="10">
    <source>
        <dbReference type="SAM" id="MobiDB-lite"/>
    </source>
</evidence>
<keyword evidence="2" id="KW-0813">Transport</keyword>
<feature type="transmembrane region" description="Helical" evidence="11">
    <location>
        <begin position="504"/>
        <end position="525"/>
    </location>
</feature>
<feature type="domain" description="Na+/H+ antiporter MnhB subunit-related protein" evidence="14">
    <location>
        <begin position="804"/>
        <end position="927"/>
    </location>
</feature>
<evidence type="ECO:0000256" key="2">
    <source>
        <dbReference type="ARBA" id="ARBA00022448"/>
    </source>
</evidence>
<evidence type="ECO:0000256" key="6">
    <source>
        <dbReference type="ARBA" id="ARBA00022989"/>
    </source>
</evidence>
<dbReference type="PANTHER" id="PTHR43373:SF1">
    <property type="entry name" value="NA(+)_H(+) ANTIPORTER SUBUNIT A"/>
    <property type="match status" value="1"/>
</dbReference>
<feature type="domain" description="MrpA C-terminal/MbhD" evidence="15">
    <location>
        <begin position="610"/>
        <end position="673"/>
    </location>
</feature>
<sequence length="967" mass="101961">MLFLLLAHLVAAALAPALVRGIDRYAFLILALVPGASFVWLLTRGPDVTGVDARTLTETYEWVPTIGLEIALRLDTLSWTLALLVTGVGALVLFYCTWYFRSFDPALWRFSGAFTAFAGSMLGLVLSRDVLLLYVFWELTTVFSYILVGHNPERVANRRAAMTALIVTTFGGLAMLVGFVMLGQTAGSYRIDAIMELSPTGSATATAIALVLVGAVSKSALVPFHFWLPGAMAAPTPVSAYLHAAAMVKAGVFLVAVMAPAFADLALWRPTLLVLGVLTMIVGGLRALGQHDVKLLLAYGTVSQLGFLVAIVGLGTRAAALAGIAMVVAHALFKAALFMVVGIVDHSAHTRDLRKLSGLRPVMPWLFGFTVLAAASMAGVPPMLGFVAKESVYGAFVDVVSTGDGTGIGPVAGALVLAGLVLGSLLTMAYSLRFVWGVFGNKPGVEQPADLVPVPVGFATPTALLATASLVLAFFGTGLTSLWAGYDHQFPEGEHHAELALWHGLSPALGLSIVAVVGGIALFAWQQRRSFVPSAPWMPSSERAYEGIMRSTDRLAVEVTGRTQRGSLPFYLGSILVVVLLVPGTALVMNRTWTEDVVWFDSAAQAVVAVLLGVAAVLTVRSRRRLKAVLLAGVAGYSTAMLFLLHGAPDLALTQVLVETVTLVLFVLVLRRMAPYFSDRPLTRARWLRVGIGALSGVFASGLALAAAGVRIGDPISDAFAEGAVEYGGGYNIVNVTLVDIRVWDTMGELSVLVVAATGVASLIFLITGRGGPQSPAAPLPEGEATGRWLRAGRTLDPERRSIVFEIVTRLVFHTVILFSVWLIFSGHNGPGGGFAGGLMAGLALMVRYLAGGRYELDEAAPVDAGRVLGLGLAVATVAALVPLAFGGQVFQSAIVKFHLFAIGDIKLVTSLFFDLGVYLVVVGLMLDVLRSLGGGIDTDIETDDEGPDLPGSYADRDTEPLTGGVR</sequence>
<evidence type="ECO:0000259" key="13">
    <source>
        <dbReference type="Pfam" id="PF00662"/>
    </source>
</evidence>
<protein>
    <submittedName>
        <fullName evidence="17">Na+/H+ antiporter subunit A</fullName>
    </submittedName>
</protein>
<feature type="transmembrane region" description="Helical" evidence="11">
    <location>
        <begin position="295"/>
        <end position="314"/>
    </location>
</feature>
<dbReference type="PANTHER" id="PTHR43373">
    <property type="entry name" value="NA(+)/H(+) ANTIPORTER SUBUNIT"/>
    <property type="match status" value="1"/>
</dbReference>
<dbReference type="NCBIfam" id="NF009284">
    <property type="entry name" value="PRK12644.1"/>
    <property type="match status" value="1"/>
</dbReference>
<feature type="domain" description="NADH:quinone oxidoreductase/Mrp antiporter transmembrane" evidence="12">
    <location>
        <begin position="127"/>
        <end position="397"/>
    </location>
</feature>
<dbReference type="PRINTS" id="PR01434">
    <property type="entry name" value="NADHDHGNASE5"/>
</dbReference>
<keyword evidence="4" id="KW-1003">Cell membrane</keyword>
<comment type="caution">
    <text evidence="17">The sequence shown here is derived from an EMBL/GenBank/DDBJ whole genome shotgun (WGS) entry which is preliminary data.</text>
</comment>
<feature type="domain" description="NADH-Ubiquinone oxidoreductase (complex I) chain 5 N-terminal" evidence="13">
    <location>
        <begin position="65"/>
        <end position="110"/>
    </location>
</feature>
<feature type="transmembrane region" description="Helical" evidence="11">
    <location>
        <begin position="365"/>
        <end position="388"/>
    </location>
</feature>
<keyword evidence="7" id="KW-0406">Ion transport</keyword>
<feature type="transmembrane region" description="Helical" evidence="11">
    <location>
        <begin position="906"/>
        <end position="927"/>
    </location>
</feature>
<dbReference type="InterPro" id="IPR050616">
    <property type="entry name" value="CPA3_Na-H_Antiporter_A"/>
</dbReference>
<dbReference type="InterPro" id="IPR007182">
    <property type="entry name" value="MnhB"/>
</dbReference>
<keyword evidence="6 11" id="KW-1133">Transmembrane helix</keyword>
<proteinExistence type="predicted"/>
<dbReference type="InterPro" id="IPR046806">
    <property type="entry name" value="MrpA_C/MbhE"/>
</dbReference>
<evidence type="ECO:0000256" key="5">
    <source>
        <dbReference type="ARBA" id="ARBA00022692"/>
    </source>
</evidence>
<dbReference type="GO" id="GO:0005886">
    <property type="term" value="C:plasma membrane"/>
    <property type="evidence" value="ECO:0007669"/>
    <property type="project" value="UniProtKB-SubCell"/>
</dbReference>
<feature type="region of interest" description="Disordered" evidence="10">
    <location>
        <begin position="941"/>
        <end position="967"/>
    </location>
</feature>
<dbReference type="OrthoDB" id="9811798at2"/>
<accession>A0A5C4MQE1</accession>
<feature type="transmembrane region" description="Helical" evidence="11">
    <location>
        <begin position="203"/>
        <end position="228"/>
    </location>
</feature>
<evidence type="ECO:0000259" key="15">
    <source>
        <dbReference type="Pfam" id="PF13244"/>
    </source>
</evidence>
<evidence type="ECO:0000256" key="3">
    <source>
        <dbReference type="ARBA" id="ARBA00022449"/>
    </source>
</evidence>
<keyword evidence="3" id="KW-0050">Antiport</keyword>
<evidence type="ECO:0000256" key="7">
    <source>
        <dbReference type="ARBA" id="ARBA00023065"/>
    </source>
</evidence>
<dbReference type="InterPro" id="IPR025383">
    <property type="entry name" value="MrpA_C/MbhD"/>
</dbReference>
<feature type="transmembrane region" description="Helical" evidence="11">
    <location>
        <begin position="77"/>
        <end position="100"/>
    </location>
</feature>
<evidence type="ECO:0000259" key="16">
    <source>
        <dbReference type="Pfam" id="PF20501"/>
    </source>
</evidence>